<dbReference type="InterPro" id="IPR022742">
    <property type="entry name" value="Hydrolase_4"/>
</dbReference>
<evidence type="ECO:0000313" key="2">
    <source>
        <dbReference type="EMBL" id="GAA0713136.1"/>
    </source>
</evidence>
<feature type="domain" description="Serine aminopeptidase S33" evidence="1">
    <location>
        <begin position="59"/>
        <end position="167"/>
    </location>
</feature>
<dbReference type="PANTHER" id="PTHR12277:SF81">
    <property type="entry name" value="PROTEIN ABHD13"/>
    <property type="match status" value="1"/>
</dbReference>
<dbReference type="Pfam" id="PF12146">
    <property type="entry name" value="Hydrolase_4"/>
    <property type="match status" value="1"/>
</dbReference>
<proteinExistence type="predicted"/>
<evidence type="ECO:0000313" key="3">
    <source>
        <dbReference type="Proteomes" id="UP001501758"/>
    </source>
</evidence>
<dbReference type="InterPro" id="IPR029058">
    <property type="entry name" value="AB_hydrolase_fold"/>
</dbReference>
<accession>A0ABP3TR30</accession>
<dbReference type="EMBL" id="BAAAGE010000001">
    <property type="protein sequence ID" value="GAA0713136.1"/>
    <property type="molecule type" value="Genomic_DNA"/>
</dbReference>
<keyword evidence="3" id="KW-1185">Reference proteome</keyword>
<dbReference type="SUPFAM" id="SSF53474">
    <property type="entry name" value="alpha/beta-Hydrolases"/>
    <property type="match status" value="1"/>
</dbReference>
<dbReference type="Gene3D" id="3.40.50.1820">
    <property type="entry name" value="alpha/beta hydrolase"/>
    <property type="match status" value="1"/>
</dbReference>
<name>A0ABP3TR30_9FLAO</name>
<organism evidence="2 3">
    <name type="scientific">Aquimarina litoralis</name>
    <dbReference type="NCBI Taxonomy" id="584605"/>
    <lineage>
        <taxon>Bacteria</taxon>
        <taxon>Pseudomonadati</taxon>
        <taxon>Bacteroidota</taxon>
        <taxon>Flavobacteriia</taxon>
        <taxon>Flavobacteriales</taxon>
        <taxon>Flavobacteriaceae</taxon>
        <taxon>Aquimarina</taxon>
    </lineage>
</organism>
<dbReference type="Proteomes" id="UP001501758">
    <property type="component" value="Unassembled WGS sequence"/>
</dbReference>
<gene>
    <name evidence="2" type="ORF">GCM10009430_04460</name>
</gene>
<dbReference type="PANTHER" id="PTHR12277">
    <property type="entry name" value="ALPHA/BETA HYDROLASE DOMAIN-CONTAINING PROTEIN"/>
    <property type="match status" value="1"/>
</dbReference>
<sequence>MLLGSIFYIRFSRYTDTLIYHVNGLEYESFESNIPHKEYYLEVDTNTVLHGVLFKPKNKPIGTIIHHAGKGMHLMSSQPYYKLLTDRGFQVFGYERRDFGKSTGIADNSLVLKEDALFMFDTILNDTAVQGTAIIIWGQSLGGAFAMMNAAERNDKITGVIVEGTFNSFPDIGKEYARAINMENFKWMMPILMNNDFPAEKEIQKINKPILVIHSNTDEQVPFKLGKKLYKASDTLQSTFWEIQGKHIVGLFDYEEEYIQKFVDFIE</sequence>
<evidence type="ECO:0000259" key="1">
    <source>
        <dbReference type="Pfam" id="PF12146"/>
    </source>
</evidence>
<comment type="caution">
    <text evidence="2">The sequence shown here is derived from an EMBL/GenBank/DDBJ whole genome shotgun (WGS) entry which is preliminary data.</text>
</comment>
<reference evidence="3" key="1">
    <citation type="journal article" date="2019" name="Int. J. Syst. Evol. Microbiol.">
        <title>The Global Catalogue of Microorganisms (GCM) 10K type strain sequencing project: providing services to taxonomists for standard genome sequencing and annotation.</title>
        <authorList>
            <consortium name="The Broad Institute Genomics Platform"/>
            <consortium name="The Broad Institute Genome Sequencing Center for Infectious Disease"/>
            <person name="Wu L."/>
            <person name="Ma J."/>
        </authorList>
    </citation>
    <scope>NUCLEOTIDE SEQUENCE [LARGE SCALE GENOMIC DNA]</scope>
    <source>
        <strain evidence="3">JCM 15974</strain>
    </source>
</reference>
<protein>
    <recommendedName>
        <fullName evidence="1">Serine aminopeptidase S33 domain-containing protein</fullName>
    </recommendedName>
</protein>